<evidence type="ECO:0000259" key="1">
    <source>
        <dbReference type="Pfam" id="PF02912"/>
    </source>
</evidence>
<dbReference type="AlphaFoldDB" id="A0A413RR41"/>
<accession>A0A413RR41</accession>
<name>A0A413RR41_9CELL</name>
<evidence type="ECO:0000313" key="2">
    <source>
        <dbReference type="EMBL" id="RHA44462.1"/>
    </source>
</evidence>
<dbReference type="GO" id="GO:0005737">
    <property type="term" value="C:cytoplasm"/>
    <property type="evidence" value="ECO:0007669"/>
    <property type="project" value="InterPro"/>
</dbReference>
<keyword evidence="2" id="KW-0436">Ligase</keyword>
<sequence length="108" mass="11025">MSDDTPVLSPLDESGIAAAVDAALVAVESASTLDELKSARLAHTGERSPLALANRGIGALAPADKGTAGKLLGAARGRVQQALAARQVVLEAERDARVLVEETLDVTL</sequence>
<dbReference type="InterPro" id="IPR010978">
    <property type="entry name" value="tRNA-bd_arm"/>
</dbReference>
<organism evidence="2 3">
    <name type="scientific">Cellulomonas rhizosphaerae</name>
    <dbReference type="NCBI Taxonomy" id="2293719"/>
    <lineage>
        <taxon>Bacteria</taxon>
        <taxon>Bacillati</taxon>
        <taxon>Actinomycetota</taxon>
        <taxon>Actinomycetes</taxon>
        <taxon>Micrococcales</taxon>
        <taxon>Cellulomonadaceae</taxon>
        <taxon>Cellulomonas</taxon>
    </lineage>
</organism>
<proteinExistence type="predicted"/>
<dbReference type="GO" id="GO:0006432">
    <property type="term" value="P:phenylalanyl-tRNA aminoacylation"/>
    <property type="evidence" value="ECO:0007669"/>
    <property type="project" value="InterPro"/>
</dbReference>
<dbReference type="GO" id="GO:0005524">
    <property type="term" value="F:ATP binding"/>
    <property type="evidence" value="ECO:0007669"/>
    <property type="project" value="InterPro"/>
</dbReference>
<dbReference type="Proteomes" id="UP000283374">
    <property type="component" value="Unassembled WGS sequence"/>
</dbReference>
<reference evidence="2 3" key="1">
    <citation type="submission" date="2018-08" db="EMBL/GenBank/DDBJ databases">
        <title>Cellulomonas rhizosphaerae sp. nov., a novel actinomycete isolated from soil.</title>
        <authorList>
            <person name="Tian Y."/>
        </authorList>
    </citation>
    <scope>NUCLEOTIDE SEQUENCE [LARGE SCALE GENOMIC DNA]</scope>
    <source>
        <strain evidence="2 3">NEAU-TCZ24</strain>
    </source>
</reference>
<gene>
    <name evidence="2" type="ORF">D1825_01145</name>
</gene>
<evidence type="ECO:0000313" key="3">
    <source>
        <dbReference type="Proteomes" id="UP000283374"/>
    </source>
</evidence>
<keyword evidence="3" id="KW-1185">Reference proteome</keyword>
<dbReference type="Pfam" id="PF02912">
    <property type="entry name" value="Phe_tRNA-synt_N"/>
    <property type="match status" value="1"/>
</dbReference>
<protein>
    <submittedName>
        <fullName evidence="2">Phenylalanine--tRNA ligase subunit alpha</fullName>
    </submittedName>
</protein>
<dbReference type="EMBL" id="QWKP01000069">
    <property type="protein sequence ID" value="RHA44462.1"/>
    <property type="molecule type" value="Genomic_DNA"/>
</dbReference>
<feature type="non-terminal residue" evidence="2">
    <location>
        <position position="108"/>
    </location>
</feature>
<feature type="domain" description="Phenylalanine-tRNA ligase class II N-terminal" evidence="1">
    <location>
        <begin position="31"/>
        <end position="99"/>
    </location>
</feature>
<comment type="caution">
    <text evidence="2">The sequence shown here is derived from an EMBL/GenBank/DDBJ whole genome shotgun (WGS) entry which is preliminary data.</text>
</comment>
<dbReference type="GO" id="GO:0004826">
    <property type="term" value="F:phenylalanine-tRNA ligase activity"/>
    <property type="evidence" value="ECO:0007669"/>
    <property type="project" value="InterPro"/>
</dbReference>
<dbReference type="InterPro" id="IPR004188">
    <property type="entry name" value="Phe-tRNA_ligase_II_N"/>
</dbReference>
<dbReference type="SUPFAM" id="SSF46589">
    <property type="entry name" value="tRNA-binding arm"/>
    <property type="match status" value="1"/>
</dbReference>